<dbReference type="SUPFAM" id="SSF49299">
    <property type="entry name" value="PKD domain"/>
    <property type="match status" value="1"/>
</dbReference>
<feature type="signal peptide" evidence="2">
    <location>
        <begin position="1"/>
        <end position="21"/>
    </location>
</feature>
<dbReference type="InterPro" id="IPR035986">
    <property type="entry name" value="PKD_dom_sf"/>
</dbReference>
<feature type="chain" id="PRO_5045863198" description="PKD domain-containing protein" evidence="2">
    <location>
        <begin position="22"/>
        <end position="696"/>
    </location>
</feature>
<proteinExistence type="predicted"/>
<feature type="domain" description="PKD" evidence="3">
    <location>
        <begin position="504"/>
        <end position="592"/>
    </location>
</feature>
<dbReference type="PROSITE" id="PS50093">
    <property type="entry name" value="PKD"/>
    <property type="match status" value="1"/>
</dbReference>
<evidence type="ECO:0000313" key="5">
    <source>
        <dbReference type="Proteomes" id="UP001057498"/>
    </source>
</evidence>
<evidence type="ECO:0000256" key="2">
    <source>
        <dbReference type="SAM" id="SignalP"/>
    </source>
</evidence>
<accession>A0ABM7YTJ8</accession>
<dbReference type="Pfam" id="PF18911">
    <property type="entry name" value="PKD_4"/>
    <property type="match status" value="1"/>
</dbReference>
<reference evidence="4" key="1">
    <citation type="submission" date="2022-04" db="EMBL/GenBank/DDBJ databases">
        <title>Whole genome sequence of Sphaerotilus sp. FB-5.</title>
        <authorList>
            <person name="Takeda M."/>
            <person name="Narihara S."/>
            <person name="Akimoto M."/>
            <person name="Akimoto R."/>
            <person name="Nishiyashiki S."/>
            <person name="Murakami T."/>
        </authorList>
    </citation>
    <scope>NUCLEOTIDE SEQUENCE</scope>
    <source>
        <strain evidence="4">FB-5</strain>
    </source>
</reference>
<dbReference type="InterPro" id="IPR007280">
    <property type="entry name" value="Peptidase_C_arc/bac"/>
</dbReference>
<gene>
    <name evidence="4" type="ORF">CATMQ487_49600</name>
</gene>
<evidence type="ECO:0000259" key="3">
    <source>
        <dbReference type="PROSITE" id="PS50093"/>
    </source>
</evidence>
<protein>
    <recommendedName>
        <fullName evidence="3">PKD domain-containing protein</fullName>
    </recommendedName>
</protein>
<dbReference type="SMART" id="SM00089">
    <property type="entry name" value="PKD"/>
    <property type="match status" value="1"/>
</dbReference>
<dbReference type="Pfam" id="PF04151">
    <property type="entry name" value="PPC"/>
    <property type="match status" value="1"/>
</dbReference>
<dbReference type="InterPro" id="IPR024079">
    <property type="entry name" value="MetalloPept_cat_dom_sf"/>
</dbReference>
<dbReference type="RefSeq" id="WP_251971132.1">
    <property type="nucleotide sequence ID" value="NZ_AP025730.1"/>
</dbReference>
<evidence type="ECO:0000256" key="1">
    <source>
        <dbReference type="ARBA" id="ARBA00001913"/>
    </source>
</evidence>
<keyword evidence="5" id="KW-1185">Reference proteome</keyword>
<dbReference type="SUPFAM" id="SSF55486">
    <property type="entry name" value="Metalloproteases ('zincins'), catalytic domain"/>
    <property type="match status" value="1"/>
</dbReference>
<dbReference type="InterPro" id="IPR013783">
    <property type="entry name" value="Ig-like_fold"/>
</dbReference>
<dbReference type="Gene3D" id="2.60.40.10">
    <property type="entry name" value="Immunoglobulins"/>
    <property type="match status" value="1"/>
</dbReference>
<dbReference type="CDD" id="cd00146">
    <property type="entry name" value="PKD"/>
    <property type="match status" value="1"/>
</dbReference>
<comment type="cofactor">
    <cofactor evidence="1">
        <name>Ca(2+)</name>
        <dbReference type="ChEBI" id="CHEBI:29108"/>
    </cofactor>
</comment>
<sequence>MRILSRALVACLLGIAVSAMAAGGAKPVVPHVEKGPFPQLNLPDRAAKGQRAVDLLGTRLPDVAAWYRKSPDEFRSMLLNDQRVRIDQRGRMFVVDELDAPLPPAPAVPGQTKSVATATATAAVTAAGTSAGLLDGTLAPLDQTFLLHSRPGAQRTVYLNFKGATMTGTAWNSAGTTITAQPFDLDGVPGTFSTAELERIQYIWQRVAEDFAPFDVNVTTEAVAPDLLTRASSTDAVYGTTVLITNSAGVYTCSCGGVAYVGVYDEVGDYYKPALVFYDKLSSSEKYIAEAASHEAGHNIGLSHDGTSTAGYYTGQGAGAYTGWAPIMGVGYYKPLVQWSKGEYLDANNTQDDFAVAQSNGLPLRLDDHGDTLASATPLSGSSSAGVTTFATQGVIERATDIDVFSFSAAAGPVTLTLSPAKRSANLDGVLAIYNSAGTLLASSNPVDLLNASMSVTLPASGTYYVAVLGTGSGDPVTTGYSNYGSVGQYALSGSFYTPGNVAPTAVITATPTSGTAPLTVSFSGSGSTDSDGSIVGWSWNFGDGTTGSGATVSHVYSSAGSYIAVLQVTDSGGLTAVKSTMITVGAPPVAVSVADIAMSLTIAKSGTASAKAAVKVVDATGRVISGAVVTGNWSGIVSKTAATATTSSTGLATFTSPTSSKTARGSFTFTVTKVTANGYSYVPASNLETSDSILR</sequence>
<organism evidence="4 5">
    <name type="scientific">Sphaerotilus microaerophilus</name>
    <dbReference type="NCBI Taxonomy" id="2914710"/>
    <lineage>
        <taxon>Bacteria</taxon>
        <taxon>Pseudomonadati</taxon>
        <taxon>Pseudomonadota</taxon>
        <taxon>Betaproteobacteria</taxon>
        <taxon>Burkholderiales</taxon>
        <taxon>Sphaerotilaceae</taxon>
        <taxon>Sphaerotilus</taxon>
    </lineage>
</organism>
<dbReference type="EMBL" id="AP025730">
    <property type="protein sequence ID" value="BDI07990.1"/>
    <property type="molecule type" value="Genomic_DNA"/>
</dbReference>
<dbReference type="Gene3D" id="2.60.120.380">
    <property type="match status" value="1"/>
</dbReference>
<name>A0ABM7YTJ8_9BURK</name>
<dbReference type="Proteomes" id="UP001057498">
    <property type="component" value="Chromosome"/>
</dbReference>
<dbReference type="InterPro" id="IPR022409">
    <property type="entry name" value="PKD/Chitinase_dom"/>
</dbReference>
<evidence type="ECO:0000313" key="4">
    <source>
        <dbReference type="EMBL" id="BDI07990.1"/>
    </source>
</evidence>
<dbReference type="Gene3D" id="3.40.390.10">
    <property type="entry name" value="Collagenase (Catalytic Domain)"/>
    <property type="match status" value="1"/>
</dbReference>
<dbReference type="InterPro" id="IPR000601">
    <property type="entry name" value="PKD_dom"/>
</dbReference>
<keyword evidence="2" id="KW-0732">Signal</keyword>